<organism evidence="1">
    <name type="scientific">Rhizophora mucronata</name>
    <name type="common">Asiatic mangrove</name>
    <dbReference type="NCBI Taxonomy" id="61149"/>
    <lineage>
        <taxon>Eukaryota</taxon>
        <taxon>Viridiplantae</taxon>
        <taxon>Streptophyta</taxon>
        <taxon>Embryophyta</taxon>
        <taxon>Tracheophyta</taxon>
        <taxon>Spermatophyta</taxon>
        <taxon>Magnoliopsida</taxon>
        <taxon>eudicotyledons</taxon>
        <taxon>Gunneridae</taxon>
        <taxon>Pentapetalae</taxon>
        <taxon>rosids</taxon>
        <taxon>fabids</taxon>
        <taxon>Malpighiales</taxon>
        <taxon>Rhizophoraceae</taxon>
        <taxon>Rhizophora</taxon>
    </lineage>
</organism>
<accession>A0A2P2N784</accession>
<reference evidence="1" key="1">
    <citation type="submission" date="2018-02" db="EMBL/GenBank/DDBJ databases">
        <title>Rhizophora mucronata_Transcriptome.</title>
        <authorList>
            <person name="Meera S.P."/>
            <person name="Sreeshan A."/>
            <person name="Augustine A."/>
        </authorList>
    </citation>
    <scope>NUCLEOTIDE SEQUENCE</scope>
    <source>
        <tissue evidence="1">Leaf</tissue>
    </source>
</reference>
<protein>
    <submittedName>
        <fullName evidence="1">Uncharacterized protein</fullName>
    </submittedName>
</protein>
<name>A0A2P2N784_RHIMU</name>
<sequence>MLTRRSIFTRLQKIFCLPCSCFSFSIPGSSRALVWIPFVASVSFAILQ</sequence>
<proteinExistence type="predicted"/>
<dbReference type="EMBL" id="GGEC01057877">
    <property type="protein sequence ID" value="MBX38361.1"/>
    <property type="molecule type" value="Transcribed_RNA"/>
</dbReference>
<evidence type="ECO:0000313" key="1">
    <source>
        <dbReference type="EMBL" id="MBX38361.1"/>
    </source>
</evidence>
<dbReference type="AlphaFoldDB" id="A0A2P2N784"/>